<dbReference type="RefSeq" id="WP_045464092.1">
    <property type="nucleotide sequence ID" value="NZ_BBLT01000005.1"/>
</dbReference>
<evidence type="ECO:0000256" key="2">
    <source>
        <dbReference type="SAM" id="MobiDB-lite"/>
    </source>
</evidence>
<gene>
    <name evidence="3" type="ORF">MYP_2646</name>
</gene>
<feature type="coiled-coil region" evidence="1">
    <location>
        <begin position="452"/>
        <end position="479"/>
    </location>
</feature>
<accession>A0A098LG53</accession>
<dbReference type="OrthoDB" id="5422202at2"/>
<dbReference type="InterPro" id="IPR007139">
    <property type="entry name" value="DUF349"/>
</dbReference>
<dbReference type="Proteomes" id="UP000030185">
    <property type="component" value="Unassembled WGS sequence"/>
</dbReference>
<dbReference type="Pfam" id="PF03993">
    <property type="entry name" value="DUF349"/>
    <property type="match status" value="5"/>
</dbReference>
<evidence type="ECO:0008006" key="5">
    <source>
        <dbReference type="Google" id="ProtNLM"/>
    </source>
</evidence>
<feature type="compositionally biased region" description="Basic and acidic residues" evidence="2">
    <location>
        <begin position="1"/>
        <end position="21"/>
    </location>
</feature>
<evidence type="ECO:0000313" key="4">
    <source>
        <dbReference type="Proteomes" id="UP000030185"/>
    </source>
</evidence>
<proteinExistence type="predicted"/>
<evidence type="ECO:0000256" key="1">
    <source>
        <dbReference type="SAM" id="Coils"/>
    </source>
</evidence>
<feature type="coiled-coil region" evidence="1">
    <location>
        <begin position="552"/>
        <end position="616"/>
    </location>
</feature>
<sequence length="617" mass="72375">MSKEKELLGNDKIKEGGKGEEVATPIKSMIDEMDVHDEEHAHEHISDLSQLSKEDLLKLLEGMKLDENLSKASAMLKQIKYHYDHLLEVEKNEALNKFLANGGEETDFDYRRDNVSLKFDKQYDQLRHKLSEHFLNLEKDKEKNLTKKNELLDKLRALISAEETQTSITSLKEIQEEWRKIGSVPAAHTQEIWANYNALVERFYNNRSIYFELKELDRKKNLEAKIEICEKAEGLAESNQTVNALIRELKVLHEEFRNIGPVPKEDQEVLWNRFKVASDKIYEKRGEYYKELRERQEQNLEVKIKLADAIAGFAQFQTTRIEEWKQKTAELLELQEKWKQAGGVPQDKGKEISKRFWSACKSFFHNKEVFFKHLEVEKEENLKKKIALCERAEVLKDQTDFSGTATELKNLQKEWEAIGPVPIKEKEPIFKRFKTACDHFFNKKREMQAEHEKEFKDNLEKKNALIQKLEKLNSEKDSNPDDLKVIQDEWKKIGFVPKAEMKDINARYQRAVDNFLGHLEGDKSEVDKLKLSLQINALKTNPEGGKKLYQKEKEIHRKISVLKQEIDRLNTNLEFFAKSAAADKLKKEFYSKIEMAQNEIDELKDQLKMIKDAENEK</sequence>
<dbReference type="STRING" id="153721.MYP_2646"/>
<dbReference type="eggNOG" id="COG0508">
    <property type="taxonomic scope" value="Bacteria"/>
</dbReference>
<comment type="caution">
    <text evidence="3">The sequence shown here is derived from an EMBL/GenBank/DDBJ whole genome shotgun (WGS) entry which is preliminary data.</text>
</comment>
<keyword evidence="4" id="KW-1185">Reference proteome</keyword>
<protein>
    <recommendedName>
        <fullName evidence="5">DUF349 domain-containing protein</fullName>
    </recommendedName>
</protein>
<evidence type="ECO:0000313" key="3">
    <source>
        <dbReference type="EMBL" id="GAL85417.1"/>
    </source>
</evidence>
<name>A0A098LG53_9BACT</name>
<keyword evidence="1" id="KW-0175">Coiled coil</keyword>
<reference evidence="3 4" key="1">
    <citation type="submission" date="2014-09" db="EMBL/GenBank/DDBJ databases">
        <title>Sporocytophaga myxococcoides PG-01 genome sequencing.</title>
        <authorList>
            <person name="Liu L."/>
            <person name="Gao P.J."/>
            <person name="Chen G.J."/>
            <person name="Wang L.S."/>
        </authorList>
    </citation>
    <scope>NUCLEOTIDE SEQUENCE [LARGE SCALE GENOMIC DNA]</scope>
    <source>
        <strain evidence="3 4">PG-01</strain>
    </source>
</reference>
<dbReference type="EMBL" id="BBLT01000005">
    <property type="protein sequence ID" value="GAL85417.1"/>
    <property type="molecule type" value="Genomic_DNA"/>
</dbReference>
<dbReference type="AlphaFoldDB" id="A0A098LG53"/>
<feature type="region of interest" description="Disordered" evidence="2">
    <location>
        <begin position="1"/>
        <end position="24"/>
    </location>
</feature>
<organism evidence="3 4">
    <name type="scientific">Sporocytophaga myxococcoides</name>
    <dbReference type="NCBI Taxonomy" id="153721"/>
    <lineage>
        <taxon>Bacteria</taxon>
        <taxon>Pseudomonadati</taxon>
        <taxon>Bacteroidota</taxon>
        <taxon>Cytophagia</taxon>
        <taxon>Cytophagales</taxon>
        <taxon>Cytophagaceae</taxon>
        <taxon>Sporocytophaga</taxon>
    </lineage>
</organism>